<feature type="transmembrane region" description="Helical" evidence="7">
    <location>
        <begin position="199"/>
        <end position="218"/>
    </location>
</feature>
<feature type="transmembrane region" description="Helical" evidence="7">
    <location>
        <begin position="81"/>
        <end position="105"/>
    </location>
</feature>
<keyword evidence="6 7" id="KW-0472">Membrane</keyword>
<feature type="transmembrane region" description="Helical" evidence="7">
    <location>
        <begin position="174"/>
        <end position="193"/>
    </location>
</feature>
<keyword evidence="4 7" id="KW-0812">Transmembrane</keyword>
<keyword evidence="5 7" id="KW-1133">Transmembrane helix</keyword>
<evidence type="ECO:0000256" key="6">
    <source>
        <dbReference type="ARBA" id="ARBA00023136"/>
    </source>
</evidence>
<dbReference type="PANTHER" id="PTHR30065:SF1">
    <property type="entry name" value="SURFACE PRESENTATION OF ANTIGENS PROTEIN SPAR"/>
    <property type="match status" value="1"/>
</dbReference>
<comment type="similarity">
    <text evidence="2">Belongs to the FliR/MopE/SpaR family.</text>
</comment>
<dbReference type="PRINTS" id="PR00953">
    <property type="entry name" value="TYPE3IMRPROT"/>
</dbReference>
<comment type="subcellular location">
    <subcellularLocation>
        <location evidence="1">Cell membrane</location>
        <topology evidence="1">Multi-pass membrane protein</topology>
    </subcellularLocation>
</comment>
<feature type="transmembrane region" description="Helical" evidence="7">
    <location>
        <begin position="20"/>
        <end position="43"/>
    </location>
</feature>
<gene>
    <name evidence="8" type="ORF">RHABOEDO_000333</name>
</gene>
<evidence type="ECO:0000256" key="7">
    <source>
        <dbReference type="SAM" id="Phobius"/>
    </source>
</evidence>
<sequence>MNPNDSYLAFFSKLFELDPFALLSLFFLGLMRFAPIVSLAPFLGNKAPSTVKMGLLICLTLVFLPQMIMTSQTMVGFNFQYIVLCFKELFLGFVLAFFITIPFYIAETAGVNIDFLRGSSALQVTDPFMQTPSSSIGIFYNYIMIVIFYQINGIFYFFNALFDFYTIIPIDKMLPSYFFTFQAAFWQSVWALVGKIVSIGIQLSAPSIIAILMTEMFLGIANRLAPQVQIAFLGMSLKSLLGLAVLCAAWFFILQQMGIQSLGYLKDLEVILKSFQ</sequence>
<evidence type="ECO:0000313" key="9">
    <source>
        <dbReference type="Proteomes" id="UP000826014"/>
    </source>
</evidence>
<evidence type="ECO:0000256" key="5">
    <source>
        <dbReference type="ARBA" id="ARBA00022989"/>
    </source>
</evidence>
<keyword evidence="3" id="KW-1003">Cell membrane</keyword>
<feature type="transmembrane region" description="Helical" evidence="7">
    <location>
        <begin position="49"/>
        <end position="69"/>
    </location>
</feature>
<dbReference type="RefSeq" id="WP_215217117.1">
    <property type="nucleotide sequence ID" value="NZ_CP075587.1"/>
</dbReference>
<feature type="transmembrane region" description="Helical" evidence="7">
    <location>
        <begin position="230"/>
        <end position="253"/>
    </location>
</feature>
<dbReference type="InterPro" id="IPR002010">
    <property type="entry name" value="T3SS_IM_R"/>
</dbReference>
<evidence type="ECO:0000256" key="3">
    <source>
        <dbReference type="ARBA" id="ARBA00022475"/>
    </source>
</evidence>
<accession>A0ABX8V441</accession>
<dbReference type="PANTHER" id="PTHR30065">
    <property type="entry name" value="FLAGELLAR BIOSYNTHETIC PROTEIN FLIR"/>
    <property type="match status" value="1"/>
</dbReference>
<keyword evidence="9" id="KW-1185">Reference proteome</keyword>
<organism evidence="8 9">
    <name type="scientific">Candidatus Rhabdochlamydia oedothoracis</name>
    <dbReference type="NCBI Taxonomy" id="2720720"/>
    <lineage>
        <taxon>Bacteria</taxon>
        <taxon>Pseudomonadati</taxon>
        <taxon>Chlamydiota</taxon>
        <taxon>Chlamydiia</taxon>
        <taxon>Parachlamydiales</taxon>
        <taxon>Candidatus Rhabdochlamydiaceae</taxon>
        <taxon>Candidatus Rhabdochlamydia</taxon>
    </lineage>
</organism>
<reference evidence="8 9" key="1">
    <citation type="journal article" date="2022" name="bioRxiv">
        <title>Ecology and evolution of chlamydial symbionts of arthropods.</title>
        <authorList>
            <person name="Halter T."/>
            <person name="Koestlbacher S."/>
            <person name="Collingro A."/>
            <person name="Sixt B.S."/>
            <person name="Toenshoff E.R."/>
            <person name="Hendrickx F."/>
            <person name="Kostanjsek R."/>
            <person name="Horn M."/>
        </authorList>
    </citation>
    <scope>NUCLEOTIDE SEQUENCE [LARGE SCALE GENOMIC DNA]</scope>
    <source>
        <strain evidence="8">W744xW776</strain>
    </source>
</reference>
<dbReference type="Pfam" id="PF01311">
    <property type="entry name" value="Bac_export_1"/>
    <property type="match status" value="1"/>
</dbReference>
<evidence type="ECO:0000313" key="8">
    <source>
        <dbReference type="EMBL" id="QYF48215.1"/>
    </source>
</evidence>
<name>A0ABX8V441_9BACT</name>
<evidence type="ECO:0000256" key="4">
    <source>
        <dbReference type="ARBA" id="ARBA00022692"/>
    </source>
</evidence>
<protein>
    <submittedName>
        <fullName evidence="8">Bacterial export protein</fullName>
    </submittedName>
</protein>
<proteinExistence type="inferred from homology"/>
<dbReference type="Proteomes" id="UP000826014">
    <property type="component" value="Chromosome"/>
</dbReference>
<evidence type="ECO:0000256" key="2">
    <source>
        <dbReference type="ARBA" id="ARBA00009772"/>
    </source>
</evidence>
<feature type="transmembrane region" description="Helical" evidence="7">
    <location>
        <begin position="139"/>
        <end position="162"/>
    </location>
</feature>
<dbReference type="EMBL" id="CP075587">
    <property type="protein sequence ID" value="QYF48215.1"/>
    <property type="molecule type" value="Genomic_DNA"/>
</dbReference>
<evidence type="ECO:0000256" key="1">
    <source>
        <dbReference type="ARBA" id="ARBA00004651"/>
    </source>
</evidence>